<reference evidence="1 2" key="1">
    <citation type="submission" date="2013-07" db="EMBL/GenBank/DDBJ databases">
        <title>Genome of Archaeoglobus fulgidus.</title>
        <authorList>
            <person name="Fiebig A."/>
            <person name="Birkeland N.-K."/>
        </authorList>
    </citation>
    <scope>NUCLEOTIDE SEQUENCE [LARGE SCALE GENOMIC DNA]</scope>
    <source>
        <strain evidence="1 2">DSM 8774</strain>
    </source>
</reference>
<dbReference type="RefSeq" id="WP_010879366.1">
    <property type="nucleotide sequence ID" value="NZ_CP006577.1"/>
</dbReference>
<dbReference type="AlphaFoldDB" id="A0A075WFU6"/>
<gene>
    <name evidence="1" type="ORF">AFULGI_00021330</name>
</gene>
<name>A0A075WFU6_ARCFL</name>
<accession>A0A075WFU6</accession>
<sequence length="390" mass="44774">MLKVKLSLPPDSTFLSQLIYESLLYLSGKKLAKFENGELLIESISKALETFDDERVGEIRIVMSGNDNINAKIFETFGIGGVKSRKTYYDLIALLKEHRDKISTKDESEIHLNIKGKDVFMDINSKSDGIAAPQLLKVDRYTGFSSLDTPYTSQQLTFYLSKEVALLALLGIYSSFVTNVRQQQQSYYYFLFFSPEEVAGLLNSPSLAEKFFLVKESVRESLRELLRRTTFNELLLIETTLNLELQRLMETENLDKISLTLFKIAHEGQTYKIYEQIPITVYRNPAFYETAKKYFRDPLKFSEKLRKAITQGVIPSALAILSTKNKYSEADNILKAIQMLYRFVVLGDLQGWFGFLRELNNAHSKLKNSSDGREKKRAGQYLNIVKEVAW</sequence>
<organism evidence="1 2">
    <name type="scientific">Archaeoglobus fulgidus DSM 8774</name>
    <dbReference type="NCBI Taxonomy" id="1344584"/>
    <lineage>
        <taxon>Archaea</taxon>
        <taxon>Methanobacteriati</taxon>
        <taxon>Methanobacteriota</taxon>
        <taxon>Archaeoglobi</taxon>
        <taxon>Archaeoglobales</taxon>
        <taxon>Archaeoglobaceae</taxon>
        <taxon>Archaeoglobus</taxon>
    </lineage>
</organism>
<dbReference type="HOGENOM" id="CLU_707134_0_0_2"/>
<dbReference type="EMBL" id="CP006577">
    <property type="protein sequence ID" value="AIG98871.1"/>
    <property type="molecule type" value="Genomic_DNA"/>
</dbReference>
<protein>
    <submittedName>
        <fullName evidence="1">Uncharacterized protein</fullName>
    </submittedName>
</protein>
<dbReference type="KEGG" id="afg:AFULGI_00021330"/>
<evidence type="ECO:0000313" key="2">
    <source>
        <dbReference type="Proteomes" id="UP000028501"/>
    </source>
</evidence>
<proteinExistence type="predicted"/>
<evidence type="ECO:0000313" key="1">
    <source>
        <dbReference type="EMBL" id="AIG98871.1"/>
    </source>
</evidence>
<dbReference type="GeneID" id="24795618"/>
<dbReference type="Proteomes" id="UP000028501">
    <property type="component" value="Chromosome"/>
</dbReference>